<evidence type="ECO:0000259" key="2">
    <source>
        <dbReference type="PROSITE" id="PS51502"/>
    </source>
</evidence>
<name>A0A382C2N6_9ZZZZ</name>
<dbReference type="InterPro" id="IPR044662">
    <property type="entry name" value="HS1/DABB1-like"/>
</dbReference>
<feature type="non-terminal residue" evidence="3">
    <location>
        <position position="1"/>
    </location>
</feature>
<reference evidence="3" key="1">
    <citation type="submission" date="2018-05" db="EMBL/GenBank/DDBJ databases">
        <authorList>
            <person name="Lanie J.A."/>
            <person name="Ng W.-L."/>
            <person name="Kazmierczak K.M."/>
            <person name="Andrzejewski T.M."/>
            <person name="Davidsen T.M."/>
            <person name="Wayne K.J."/>
            <person name="Tettelin H."/>
            <person name="Glass J.I."/>
            <person name="Rusch D."/>
            <person name="Podicherti R."/>
            <person name="Tsui H.-C.T."/>
            <person name="Winkler M.E."/>
        </authorList>
    </citation>
    <scope>NUCLEOTIDE SEQUENCE</scope>
</reference>
<evidence type="ECO:0000313" key="3">
    <source>
        <dbReference type="EMBL" id="SVB19697.1"/>
    </source>
</evidence>
<dbReference type="AlphaFoldDB" id="A0A382C2N6"/>
<comment type="subunit">
    <text evidence="1">Homodimer.</text>
</comment>
<dbReference type="PANTHER" id="PTHR33178">
    <property type="match status" value="1"/>
</dbReference>
<dbReference type="PROSITE" id="PS51502">
    <property type="entry name" value="S_R_A_B_BARREL"/>
    <property type="match status" value="1"/>
</dbReference>
<dbReference type="InterPro" id="IPR013097">
    <property type="entry name" value="Dabb"/>
</dbReference>
<dbReference type="InterPro" id="IPR011008">
    <property type="entry name" value="Dimeric_a/b-barrel"/>
</dbReference>
<dbReference type="Pfam" id="PF07876">
    <property type="entry name" value="Dabb"/>
    <property type="match status" value="1"/>
</dbReference>
<protein>
    <recommendedName>
        <fullName evidence="2">Stress-response A/B barrel domain-containing protein</fullName>
    </recommendedName>
</protein>
<dbReference type="SMART" id="SM00886">
    <property type="entry name" value="Dabb"/>
    <property type="match status" value="1"/>
</dbReference>
<accession>A0A382C2N6</accession>
<dbReference type="EMBL" id="UINC01032286">
    <property type="protein sequence ID" value="SVB19697.1"/>
    <property type="molecule type" value="Genomic_DNA"/>
</dbReference>
<feature type="domain" description="Stress-response A/B barrel" evidence="2">
    <location>
        <begin position="3"/>
        <end position="99"/>
    </location>
</feature>
<sequence>AMFSHIVIFWTKPDVEDAEKRLVDGLNHYLPDIPGVISMHVGRCAPSDRPVVDQSYQVALNITFKNKIVQDAYQSHPQHVEFVEKVFKQVCDRVVVYDFGDLE</sequence>
<organism evidence="3">
    <name type="scientific">marine metagenome</name>
    <dbReference type="NCBI Taxonomy" id="408172"/>
    <lineage>
        <taxon>unclassified sequences</taxon>
        <taxon>metagenomes</taxon>
        <taxon>ecological metagenomes</taxon>
    </lineage>
</organism>
<evidence type="ECO:0000256" key="1">
    <source>
        <dbReference type="ARBA" id="ARBA00011738"/>
    </source>
</evidence>
<dbReference type="Gene3D" id="3.30.70.100">
    <property type="match status" value="1"/>
</dbReference>
<dbReference type="SUPFAM" id="SSF54909">
    <property type="entry name" value="Dimeric alpha+beta barrel"/>
    <property type="match status" value="1"/>
</dbReference>
<gene>
    <name evidence="3" type="ORF">METZ01_LOCUS172551</name>
</gene>
<dbReference type="PANTHER" id="PTHR33178:SF10">
    <property type="entry name" value="STRESS-RESPONSE A_B BARREL DOMAIN-CONTAINING PROTEIN"/>
    <property type="match status" value="1"/>
</dbReference>
<proteinExistence type="predicted"/>